<proteinExistence type="predicted"/>
<dbReference type="RefSeq" id="WP_057942625.1">
    <property type="nucleotide sequence ID" value="NZ_CP011131.1"/>
</dbReference>
<dbReference type="Proteomes" id="UP000829194">
    <property type="component" value="Chromosome"/>
</dbReference>
<evidence type="ECO:0000313" key="2">
    <source>
        <dbReference type="EMBL" id="UNP31494.1"/>
    </source>
</evidence>
<keyword evidence="1" id="KW-0732">Signal</keyword>
<keyword evidence="3" id="KW-1185">Reference proteome</keyword>
<accession>A0ABY3XIP4</accession>
<gene>
    <name evidence="2" type="ORF">MOV92_09720</name>
</gene>
<reference evidence="2 3" key="1">
    <citation type="submission" date="2022-03" db="EMBL/GenBank/DDBJ databases">
        <title>Complete genome sequence of Lysobacter capsici VKM B-2533 and Lysobacter gummosus 10.1.1, promising sources of lytic agents.</title>
        <authorList>
            <person name="Tarlachkov S.V."/>
            <person name="Kudryakova I.V."/>
            <person name="Afoshin A.S."/>
            <person name="Leontyevskaya E.A."/>
            <person name="Leontyevskaya N.V."/>
        </authorList>
    </citation>
    <scope>NUCLEOTIDE SEQUENCE [LARGE SCALE GENOMIC DNA]</scope>
    <source>
        <strain evidence="2 3">10.1.1</strain>
    </source>
</reference>
<organism evidence="2 3">
    <name type="scientific">Lysobacter gummosus</name>
    <dbReference type="NCBI Taxonomy" id="262324"/>
    <lineage>
        <taxon>Bacteria</taxon>
        <taxon>Pseudomonadati</taxon>
        <taxon>Pseudomonadota</taxon>
        <taxon>Gammaproteobacteria</taxon>
        <taxon>Lysobacterales</taxon>
        <taxon>Lysobacteraceae</taxon>
        <taxon>Lysobacter</taxon>
    </lineage>
</organism>
<name>A0ABY3XIP4_9GAMM</name>
<sequence length="196" mass="21511">MSARNSLTFAVIAGGLAALLAIAPTAAQRAHAAAGDAPADGQNGFDFEFGRWTSHVKRLKQPLSGSDEWVEYQGTTVVRKLLDGRANVAELDVAGPAGRIEGVSLRLYDPQNRQWTIHYASLRDGALTAPITGRFERGRGEFYGEDRLGDRPIRVRFVIRCETRDRCLFEQAFSADAGKTWEMNWIGTDTRVRGGG</sequence>
<protein>
    <recommendedName>
        <fullName evidence="4">DUF1579 domain-containing protein</fullName>
    </recommendedName>
</protein>
<feature type="chain" id="PRO_5046682112" description="DUF1579 domain-containing protein" evidence="1">
    <location>
        <begin position="33"/>
        <end position="196"/>
    </location>
</feature>
<evidence type="ECO:0000256" key="1">
    <source>
        <dbReference type="SAM" id="SignalP"/>
    </source>
</evidence>
<evidence type="ECO:0000313" key="3">
    <source>
        <dbReference type="Proteomes" id="UP000829194"/>
    </source>
</evidence>
<evidence type="ECO:0008006" key="4">
    <source>
        <dbReference type="Google" id="ProtNLM"/>
    </source>
</evidence>
<dbReference type="EMBL" id="CP093547">
    <property type="protein sequence ID" value="UNP31494.1"/>
    <property type="molecule type" value="Genomic_DNA"/>
</dbReference>
<feature type="signal peptide" evidence="1">
    <location>
        <begin position="1"/>
        <end position="32"/>
    </location>
</feature>